<dbReference type="InterPro" id="IPR013901">
    <property type="entry name" value="Anthrone_oxy"/>
</dbReference>
<dbReference type="Pfam" id="PF08592">
    <property type="entry name" value="Anthrone_oxy"/>
    <property type="match status" value="1"/>
</dbReference>
<keyword evidence="3" id="KW-1185">Reference proteome</keyword>
<comment type="caution">
    <text evidence="2">The sequence shown here is derived from an EMBL/GenBank/DDBJ whole genome shotgun (WGS) entry which is preliminary data.</text>
</comment>
<feature type="transmembrane region" description="Helical" evidence="1">
    <location>
        <begin position="124"/>
        <end position="145"/>
    </location>
</feature>
<sequence>MRITRVVGLVGCAILTGVAATVLVLELALRSLDGPAYVGVRQAEFWYFNWFIGLVFVPTIVAVAVLVVQARRAQSTERRAVVIALVLLLVASVVTVVVNGPINLEELGWNVQAPPADWARVRDRWLIAHAVRTVAIAVALGYLSVATLGRRTTSK</sequence>
<dbReference type="RefSeq" id="WP_158290879.1">
    <property type="nucleotide sequence ID" value="NZ_SLWR01000001.1"/>
</dbReference>
<dbReference type="OrthoDB" id="3395380at2"/>
<dbReference type="Proteomes" id="UP000295573">
    <property type="component" value="Unassembled WGS sequence"/>
</dbReference>
<proteinExistence type="predicted"/>
<feature type="transmembrane region" description="Helical" evidence="1">
    <location>
        <begin position="7"/>
        <end position="25"/>
    </location>
</feature>
<feature type="transmembrane region" description="Helical" evidence="1">
    <location>
        <begin position="80"/>
        <end position="104"/>
    </location>
</feature>
<reference evidence="2 3" key="1">
    <citation type="journal article" date="2015" name="Stand. Genomic Sci.">
        <title>Genomic Encyclopedia of Bacterial and Archaeal Type Strains, Phase III: the genomes of soil and plant-associated and newly described type strains.</title>
        <authorList>
            <person name="Whitman W.B."/>
            <person name="Woyke T."/>
            <person name="Klenk H.P."/>
            <person name="Zhou Y."/>
            <person name="Lilburn T.G."/>
            <person name="Beck B.J."/>
            <person name="De Vos P."/>
            <person name="Vandamme P."/>
            <person name="Eisen J.A."/>
            <person name="Garrity G."/>
            <person name="Hugenholtz P."/>
            <person name="Kyrpides N.C."/>
        </authorList>
    </citation>
    <scope>NUCLEOTIDE SEQUENCE [LARGE SCALE GENOMIC DNA]</scope>
    <source>
        <strain evidence="2 3">VKM Ac-2541</strain>
    </source>
</reference>
<keyword evidence="1" id="KW-0812">Transmembrane</keyword>
<protein>
    <submittedName>
        <fullName evidence="2">Uncharacterized protein DUF1772</fullName>
    </submittedName>
</protein>
<dbReference type="AlphaFoldDB" id="A0A4R2J8A5"/>
<evidence type="ECO:0000256" key="1">
    <source>
        <dbReference type="SAM" id="Phobius"/>
    </source>
</evidence>
<feature type="transmembrane region" description="Helical" evidence="1">
    <location>
        <begin position="45"/>
        <end position="68"/>
    </location>
</feature>
<organism evidence="2 3">
    <name type="scientific">Kribbella antiqua</name>
    <dbReference type="NCBI Taxonomy" id="2512217"/>
    <lineage>
        <taxon>Bacteria</taxon>
        <taxon>Bacillati</taxon>
        <taxon>Actinomycetota</taxon>
        <taxon>Actinomycetes</taxon>
        <taxon>Propionibacteriales</taxon>
        <taxon>Kribbellaceae</taxon>
        <taxon>Kribbella</taxon>
    </lineage>
</organism>
<evidence type="ECO:0000313" key="3">
    <source>
        <dbReference type="Proteomes" id="UP000295573"/>
    </source>
</evidence>
<keyword evidence="1" id="KW-0472">Membrane</keyword>
<accession>A0A4R2J8A5</accession>
<dbReference type="EMBL" id="SLWR01000001">
    <property type="protein sequence ID" value="TCO51285.1"/>
    <property type="molecule type" value="Genomic_DNA"/>
</dbReference>
<evidence type="ECO:0000313" key="2">
    <source>
        <dbReference type="EMBL" id="TCO51285.1"/>
    </source>
</evidence>
<gene>
    <name evidence="2" type="ORF">EV646_101268</name>
</gene>
<keyword evidence="1" id="KW-1133">Transmembrane helix</keyword>
<name>A0A4R2J8A5_9ACTN</name>